<evidence type="ECO:0008006" key="4">
    <source>
        <dbReference type="Google" id="ProtNLM"/>
    </source>
</evidence>
<dbReference type="Pfam" id="PF09388">
    <property type="entry name" value="SpoOE-like"/>
    <property type="match status" value="1"/>
</dbReference>
<gene>
    <name evidence="2" type="ORF">GCM10008013_12850</name>
</gene>
<protein>
    <recommendedName>
        <fullName evidence="4">Spo0E like sporulation regulatory protein</fullName>
    </recommendedName>
</protein>
<evidence type="ECO:0000256" key="1">
    <source>
        <dbReference type="SAM" id="Coils"/>
    </source>
</evidence>
<dbReference type="SUPFAM" id="SSF140500">
    <property type="entry name" value="BAS1536-like"/>
    <property type="match status" value="1"/>
</dbReference>
<evidence type="ECO:0000313" key="2">
    <source>
        <dbReference type="EMBL" id="GGH17483.1"/>
    </source>
</evidence>
<comment type="caution">
    <text evidence="2">The sequence shown here is derived from an EMBL/GenBank/DDBJ whole genome shotgun (WGS) entry which is preliminary data.</text>
</comment>
<accession>A0ABQ1YAL2</accession>
<reference evidence="3" key="1">
    <citation type="journal article" date="2019" name="Int. J. Syst. Evol. Microbiol.">
        <title>The Global Catalogue of Microorganisms (GCM) 10K type strain sequencing project: providing services to taxonomists for standard genome sequencing and annotation.</title>
        <authorList>
            <consortium name="The Broad Institute Genomics Platform"/>
            <consortium name="The Broad Institute Genome Sequencing Center for Infectious Disease"/>
            <person name="Wu L."/>
            <person name="Ma J."/>
        </authorList>
    </citation>
    <scope>NUCLEOTIDE SEQUENCE [LARGE SCALE GENOMIC DNA]</scope>
    <source>
        <strain evidence="3">CGMCC 1.12769</strain>
    </source>
</reference>
<dbReference type="InterPro" id="IPR036638">
    <property type="entry name" value="HLH_DNA-bd_sf"/>
</dbReference>
<keyword evidence="3" id="KW-1185">Reference proteome</keyword>
<dbReference type="InterPro" id="IPR037208">
    <property type="entry name" value="Spo0E-like_sf"/>
</dbReference>
<sequence>MCDLYNIIEELRLELNQLYTYKKLVDKEIIKLSEKLDKAINEYYQLQKTGR</sequence>
<proteinExistence type="predicted"/>
<organism evidence="2 3">
    <name type="scientific">Paenibacillus segetis</name>
    <dbReference type="NCBI Taxonomy" id="1325360"/>
    <lineage>
        <taxon>Bacteria</taxon>
        <taxon>Bacillati</taxon>
        <taxon>Bacillota</taxon>
        <taxon>Bacilli</taxon>
        <taxon>Bacillales</taxon>
        <taxon>Paenibacillaceae</taxon>
        <taxon>Paenibacillus</taxon>
    </lineage>
</organism>
<name>A0ABQ1YAL2_9BACL</name>
<evidence type="ECO:0000313" key="3">
    <source>
        <dbReference type="Proteomes" id="UP000659344"/>
    </source>
</evidence>
<dbReference type="InterPro" id="IPR018540">
    <property type="entry name" value="Spo0E-like"/>
</dbReference>
<dbReference type="EMBL" id="BMFT01000001">
    <property type="protein sequence ID" value="GGH17483.1"/>
    <property type="molecule type" value="Genomic_DNA"/>
</dbReference>
<dbReference type="Proteomes" id="UP000659344">
    <property type="component" value="Unassembled WGS sequence"/>
</dbReference>
<feature type="coiled-coil region" evidence="1">
    <location>
        <begin position="22"/>
        <end position="49"/>
    </location>
</feature>
<dbReference type="Gene3D" id="4.10.280.10">
    <property type="entry name" value="Helix-loop-helix DNA-binding domain"/>
    <property type="match status" value="1"/>
</dbReference>
<keyword evidence="1" id="KW-0175">Coiled coil</keyword>